<dbReference type="RefSeq" id="WP_326297390.1">
    <property type="nucleotide sequence ID" value="NZ_JAYLLH010000012.1"/>
</dbReference>
<gene>
    <name evidence="2" type="ORF">VK792_10250</name>
</gene>
<keyword evidence="1" id="KW-0812">Transmembrane</keyword>
<feature type="transmembrane region" description="Helical" evidence="1">
    <location>
        <begin position="28"/>
        <end position="47"/>
    </location>
</feature>
<evidence type="ECO:0008006" key="4">
    <source>
        <dbReference type="Google" id="ProtNLM"/>
    </source>
</evidence>
<evidence type="ECO:0000313" key="3">
    <source>
        <dbReference type="Proteomes" id="UP001348149"/>
    </source>
</evidence>
<keyword evidence="3" id="KW-1185">Reference proteome</keyword>
<keyword evidence="1" id="KW-0472">Membrane</keyword>
<organism evidence="2 3">
    <name type="scientific">Mesobacterium hydrothermale</name>
    <dbReference type="NCBI Taxonomy" id="3111907"/>
    <lineage>
        <taxon>Bacteria</taxon>
        <taxon>Pseudomonadati</taxon>
        <taxon>Pseudomonadota</taxon>
        <taxon>Alphaproteobacteria</taxon>
        <taxon>Rhodobacterales</taxon>
        <taxon>Roseobacteraceae</taxon>
        <taxon>Mesobacterium</taxon>
    </lineage>
</organism>
<keyword evidence="1" id="KW-1133">Transmembrane helix</keyword>
<protein>
    <recommendedName>
        <fullName evidence="4">Activity regulator of membrane protease YbbK</fullName>
    </recommendedName>
</protein>
<name>A0ABU6HIC6_9RHOB</name>
<comment type="caution">
    <text evidence="2">The sequence shown here is derived from an EMBL/GenBank/DDBJ whole genome shotgun (WGS) entry which is preliminary data.</text>
</comment>
<reference evidence="2 3" key="1">
    <citation type="submission" date="2024-01" db="EMBL/GenBank/DDBJ databases">
        <title>Mesobacterium rodlantinim sp. nov., isolated from shallow sea hydrothermal systems off Kueishantao Island.</title>
        <authorList>
            <person name="Su Z."/>
            <person name="Tang K."/>
        </authorList>
    </citation>
    <scope>NUCLEOTIDE SEQUENCE [LARGE SCALE GENOMIC DNA]</scope>
    <source>
        <strain evidence="2 3">TK19101</strain>
    </source>
</reference>
<proteinExistence type="predicted"/>
<dbReference type="EMBL" id="JAYLLH010000012">
    <property type="protein sequence ID" value="MEC3861666.1"/>
    <property type="molecule type" value="Genomic_DNA"/>
</dbReference>
<sequence length="89" mass="9488">MAWLSLWWVWLSAALALAILEVLAPGFVFLGFALGALAVSVLVALGLSPAASILMALWAGLSLAAWIGLKLAFRGPKSNRKIIREDIND</sequence>
<accession>A0ABU6HIC6</accession>
<dbReference type="Proteomes" id="UP001348149">
    <property type="component" value="Unassembled WGS sequence"/>
</dbReference>
<evidence type="ECO:0000256" key="1">
    <source>
        <dbReference type="SAM" id="Phobius"/>
    </source>
</evidence>
<feature type="transmembrane region" description="Helical" evidence="1">
    <location>
        <begin position="53"/>
        <end position="73"/>
    </location>
</feature>
<feature type="transmembrane region" description="Helical" evidence="1">
    <location>
        <begin position="6"/>
        <end position="23"/>
    </location>
</feature>
<evidence type="ECO:0000313" key="2">
    <source>
        <dbReference type="EMBL" id="MEC3861666.1"/>
    </source>
</evidence>